<dbReference type="Proteomes" id="UP000663828">
    <property type="component" value="Unassembled WGS sequence"/>
</dbReference>
<sequence length="117" mass="13475">MNLFFTIIPGEYSGYVQAQKIYIEMFKSSSSRRSSNSSTSDSIQSADSDSHRFRRQVIKQPHQHENMKILKCEISQEEYPAKYVVAVHIFKKSFGDTKIKTLLNLANINACVYRTAF</sequence>
<feature type="region of interest" description="Disordered" evidence="1">
    <location>
        <begin position="29"/>
        <end position="53"/>
    </location>
</feature>
<feature type="compositionally biased region" description="Low complexity" evidence="1">
    <location>
        <begin position="29"/>
        <end position="47"/>
    </location>
</feature>
<evidence type="ECO:0000313" key="2">
    <source>
        <dbReference type="EMBL" id="CAF1658340.1"/>
    </source>
</evidence>
<evidence type="ECO:0000256" key="1">
    <source>
        <dbReference type="SAM" id="MobiDB-lite"/>
    </source>
</evidence>
<gene>
    <name evidence="2" type="ORF">XAT740_LOCUS56348</name>
</gene>
<keyword evidence="3" id="KW-1185">Reference proteome</keyword>
<name>A0A816F562_ADIRI</name>
<protein>
    <submittedName>
        <fullName evidence="2">Uncharacterized protein</fullName>
    </submittedName>
</protein>
<evidence type="ECO:0000313" key="3">
    <source>
        <dbReference type="Proteomes" id="UP000663828"/>
    </source>
</evidence>
<comment type="caution">
    <text evidence="2">The sequence shown here is derived from an EMBL/GenBank/DDBJ whole genome shotgun (WGS) entry which is preliminary data.</text>
</comment>
<accession>A0A816F562</accession>
<reference evidence="2" key="1">
    <citation type="submission" date="2021-02" db="EMBL/GenBank/DDBJ databases">
        <authorList>
            <person name="Nowell W R."/>
        </authorList>
    </citation>
    <scope>NUCLEOTIDE SEQUENCE</scope>
</reference>
<organism evidence="2 3">
    <name type="scientific">Adineta ricciae</name>
    <name type="common">Rotifer</name>
    <dbReference type="NCBI Taxonomy" id="249248"/>
    <lineage>
        <taxon>Eukaryota</taxon>
        <taxon>Metazoa</taxon>
        <taxon>Spiralia</taxon>
        <taxon>Gnathifera</taxon>
        <taxon>Rotifera</taxon>
        <taxon>Eurotatoria</taxon>
        <taxon>Bdelloidea</taxon>
        <taxon>Adinetida</taxon>
        <taxon>Adinetidae</taxon>
        <taxon>Adineta</taxon>
    </lineage>
</organism>
<dbReference type="EMBL" id="CAJNOR010011001">
    <property type="protein sequence ID" value="CAF1658340.1"/>
    <property type="molecule type" value="Genomic_DNA"/>
</dbReference>
<proteinExistence type="predicted"/>
<dbReference type="AlphaFoldDB" id="A0A816F562"/>